<gene>
    <name evidence="1" type="ORF">SAMN04488518_12217</name>
</gene>
<sequence length="68" mass="7793">MQRDSAISYQSDFKDLSFYETAVLTFVIEGFKRSFDFFSKKTVIQSSLLRKDNFIAIPSTKIISGLSQ</sequence>
<proteinExistence type="predicted"/>
<organism evidence="1 2">
    <name type="scientific">Pseudovibrio ascidiaceicola</name>
    <dbReference type="NCBI Taxonomy" id="285279"/>
    <lineage>
        <taxon>Bacteria</taxon>
        <taxon>Pseudomonadati</taxon>
        <taxon>Pseudomonadota</taxon>
        <taxon>Alphaproteobacteria</taxon>
        <taxon>Hyphomicrobiales</taxon>
        <taxon>Stappiaceae</taxon>
        <taxon>Pseudovibrio</taxon>
    </lineage>
</organism>
<dbReference type="EMBL" id="FOSK01000022">
    <property type="protein sequence ID" value="SFL20881.1"/>
    <property type="molecule type" value="Genomic_DNA"/>
</dbReference>
<reference evidence="1 2" key="1">
    <citation type="submission" date="2016-10" db="EMBL/GenBank/DDBJ databases">
        <authorList>
            <person name="Varghese N."/>
            <person name="Submissions S."/>
        </authorList>
    </citation>
    <scope>NUCLEOTIDE SEQUENCE [LARGE SCALE GENOMIC DNA]</scope>
    <source>
        <strain evidence="1 2">DSM 16392</strain>
    </source>
</reference>
<accession>A0A1I4FW11</accession>
<dbReference type="Proteomes" id="UP000199598">
    <property type="component" value="Unassembled WGS sequence"/>
</dbReference>
<name>A0A1I4FW11_9HYPH</name>
<comment type="caution">
    <text evidence="1">The sequence shown here is derived from an EMBL/GenBank/DDBJ whole genome shotgun (WGS) entry which is preliminary data.</text>
</comment>
<evidence type="ECO:0000313" key="1">
    <source>
        <dbReference type="EMBL" id="SFL20881.1"/>
    </source>
</evidence>
<keyword evidence="2" id="KW-1185">Reference proteome</keyword>
<protein>
    <submittedName>
        <fullName evidence="1">Uncharacterized protein</fullName>
    </submittedName>
</protein>
<evidence type="ECO:0000313" key="2">
    <source>
        <dbReference type="Proteomes" id="UP000199598"/>
    </source>
</evidence>